<dbReference type="Proteomes" id="UP000566071">
    <property type="component" value="Unassembled WGS sequence"/>
</dbReference>
<evidence type="ECO:0000256" key="1">
    <source>
        <dbReference type="SAM" id="Phobius"/>
    </source>
</evidence>
<reference evidence="2 3" key="1">
    <citation type="submission" date="2020-05" db="EMBL/GenBank/DDBJ databases">
        <authorList>
            <person name="Khan S.A."/>
            <person name="Jeon C.O."/>
            <person name="Chun B.H."/>
        </authorList>
    </citation>
    <scope>NUCLEOTIDE SEQUENCE [LARGE SCALE GENOMIC DNA]</scope>
    <source>
        <strain evidence="2 3">S1162</strain>
    </source>
</reference>
<comment type="caution">
    <text evidence="2">The sequence shown here is derived from an EMBL/GenBank/DDBJ whole genome shotgun (WGS) entry which is preliminary data.</text>
</comment>
<dbReference type="EMBL" id="JABFCR010000071">
    <property type="protein sequence ID" value="NNU34807.1"/>
    <property type="molecule type" value="Genomic_DNA"/>
</dbReference>
<evidence type="ECO:0000313" key="2">
    <source>
        <dbReference type="EMBL" id="NNU34807.1"/>
    </source>
</evidence>
<protein>
    <recommendedName>
        <fullName evidence="4">DUF4405 domain-containing protein</fullName>
    </recommendedName>
</protein>
<feature type="transmembrane region" description="Helical" evidence="1">
    <location>
        <begin position="48"/>
        <end position="67"/>
    </location>
</feature>
<name>A0ABX1W7Q6_9SPHI</name>
<keyword evidence="1" id="KW-1133">Transmembrane helix</keyword>
<keyword evidence="1" id="KW-0472">Membrane</keyword>
<accession>A0ABX1W7Q6</accession>
<gene>
    <name evidence="2" type="ORF">HK413_13445</name>
</gene>
<proteinExistence type="predicted"/>
<feature type="transmembrane region" description="Helical" evidence="1">
    <location>
        <begin position="79"/>
        <end position="97"/>
    </location>
</feature>
<organism evidence="2 3">
    <name type="scientific">Mucilaginibacter humi</name>
    <dbReference type="NCBI Taxonomy" id="2732510"/>
    <lineage>
        <taxon>Bacteria</taxon>
        <taxon>Pseudomonadati</taxon>
        <taxon>Bacteroidota</taxon>
        <taxon>Sphingobacteriia</taxon>
        <taxon>Sphingobacteriales</taxon>
        <taxon>Sphingobacteriaceae</taxon>
        <taxon>Mucilaginibacter</taxon>
    </lineage>
</organism>
<sequence>MLKFLLTFVASVVLVNHMSTVSHMASLVTMGKLSGPEFEGLRVRLLVHASGGLVVLMNTTVLSVYKPWGKTGDKERRRYLFLALAGMAVLFVILHLIHGGPQGHH</sequence>
<evidence type="ECO:0008006" key="4">
    <source>
        <dbReference type="Google" id="ProtNLM"/>
    </source>
</evidence>
<keyword evidence="1" id="KW-0812">Transmembrane</keyword>
<keyword evidence="3" id="KW-1185">Reference proteome</keyword>
<evidence type="ECO:0000313" key="3">
    <source>
        <dbReference type="Proteomes" id="UP000566071"/>
    </source>
</evidence>